<feature type="transmembrane region" description="Helical" evidence="1">
    <location>
        <begin position="89"/>
        <end position="108"/>
    </location>
</feature>
<name>A0A841T415_9BACL</name>
<evidence type="ECO:0008006" key="4">
    <source>
        <dbReference type="Google" id="ProtNLM"/>
    </source>
</evidence>
<sequence length="176" mass="19423">MRVHRNALTGFLLLLLAVVIAVHADFSWSVGSIFAHFWPTLFVIPVGVFFHWLYFFLNQRGVGLLVPGGVVMTVGIVCQIASLSGSWSVMWPGFILAPAVGLLELYLFGSRNRWLLIPIGILTTLSVLFFAVFGLSALLERFSGMRHLLALAVAAAGIGFLFLRKKKDYAASQPWE</sequence>
<dbReference type="EMBL" id="JACJVN010000009">
    <property type="protein sequence ID" value="MBB6676084.1"/>
    <property type="molecule type" value="Genomic_DNA"/>
</dbReference>
<evidence type="ECO:0000256" key="1">
    <source>
        <dbReference type="SAM" id="Phobius"/>
    </source>
</evidence>
<keyword evidence="3" id="KW-1185">Reference proteome</keyword>
<organism evidence="2 3">
    <name type="scientific">Cohnella lubricantis</name>
    <dbReference type="NCBI Taxonomy" id="2163172"/>
    <lineage>
        <taxon>Bacteria</taxon>
        <taxon>Bacillati</taxon>
        <taxon>Bacillota</taxon>
        <taxon>Bacilli</taxon>
        <taxon>Bacillales</taxon>
        <taxon>Paenibacillaceae</taxon>
        <taxon>Cohnella</taxon>
    </lineage>
</organism>
<reference evidence="2 3" key="1">
    <citation type="submission" date="2020-08" db="EMBL/GenBank/DDBJ databases">
        <title>Cohnella phylogeny.</title>
        <authorList>
            <person name="Dunlap C."/>
        </authorList>
    </citation>
    <scope>NUCLEOTIDE SEQUENCE [LARGE SCALE GENOMIC DNA]</scope>
    <source>
        <strain evidence="2 3">DSM 103658</strain>
    </source>
</reference>
<dbReference type="Proteomes" id="UP000574133">
    <property type="component" value="Unassembled WGS sequence"/>
</dbReference>
<keyword evidence="1" id="KW-1133">Transmembrane helix</keyword>
<accession>A0A841T415</accession>
<keyword evidence="1" id="KW-0472">Membrane</keyword>
<evidence type="ECO:0000313" key="3">
    <source>
        <dbReference type="Proteomes" id="UP000574133"/>
    </source>
</evidence>
<protein>
    <recommendedName>
        <fullName evidence="4">DUF5668 domain-containing protein</fullName>
    </recommendedName>
</protein>
<proteinExistence type="predicted"/>
<feature type="transmembrane region" description="Helical" evidence="1">
    <location>
        <begin position="64"/>
        <end position="83"/>
    </location>
</feature>
<feature type="transmembrane region" description="Helical" evidence="1">
    <location>
        <begin position="145"/>
        <end position="163"/>
    </location>
</feature>
<comment type="caution">
    <text evidence="2">The sequence shown here is derived from an EMBL/GenBank/DDBJ whole genome shotgun (WGS) entry which is preliminary data.</text>
</comment>
<feature type="transmembrane region" description="Helical" evidence="1">
    <location>
        <begin position="37"/>
        <end position="57"/>
    </location>
</feature>
<dbReference type="RefSeq" id="WP_185177388.1">
    <property type="nucleotide sequence ID" value="NZ_CBCSEP010000034.1"/>
</dbReference>
<evidence type="ECO:0000313" key="2">
    <source>
        <dbReference type="EMBL" id="MBB6676084.1"/>
    </source>
</evidence>
<dbReference type="AlphaFoldDB" id="A0A841T415"/>
<keyword evidence="1" id="KW-0812">Transmembrane</keyword>
<feature type="transmembrane region" description="Helical" evidence="1">
    <location>
        <begin position="115"/>
        <end position="139"/>
    </location>
</feature>
<gene>
    <name evidence="2" type="ORF">H4Q31_01945</name>
</gene>